<reference evidence="4 5" key="1">
    <citation type="journal article" date="2017" name="Int. J. Syst. Evol. Microbiol.">
        <title>Achromobacter aloeverae sp. nov., isolated from the root of Aloe vera (L.) Burm.f.</title>
        <authorList>
            <person name="Kuncharoen N."/>
            <person name="Muramatsu Y."/>
            <person name="Shibata C."/>
            <person name="Kamakura Y."/>
            <person name="Nakagawa Y."/>
            <person name="Tanasupawat S."/>
        </authorList>
    </citation>
    <scope>NUCLEOTIDE SEQUENCE [LARGE SCALE GENOMIC DNA]</scope>
    <source>
        <strain evidence="4 5">AVA-1</strain>
    </source>
</reference>
<protein>
    <submittedName>
        <fullName evidence="4">Uncharacterized protein</fullName>
    </submittedName>
</protein>
<gene>
    <name evidence="4" type="ORF">C7R54_06405</name>
</gene>
<dbReference type="SUPFAM" id="SSF48452">
    <property type="entry name" value="TPR-like"/>
    <property type="match status" value="1"/>
</dbReference>
<dbReference type="PROSITE" id="PS50005">
    <property type="entry name" value="TPR"/>
    <property type="match status" value="1"/>
</dbReference>
<feature type="region of interest" description="Disordered" evidence="2">
    <location>
        <begin position="28"/>
        <end position="53"/>
    </location>
</feature>
<dbReference type="EMBL" id="PYAL01000001">
    <property type="protein sequence ID" value="RXN93321.1"/>
    <property type="molecule type" value="Genomic_DNA"/>
</dbReference>
<dbReference type="Proteomes" id="UP000290849">
    <property type="component" value="Unassembled WGS sequence"/>
</dbReference>
<dbReference type="InterPro" id="IPR019734">
    <property type="entry name" value="TPR_rpt"/>
</dbReference>
<organism evidence="4 5">
    <name type="scientific">Achromobacter aloeverae</name>
    <dbReference type="NCBI Taxonomy" id="1750518"/>
    <lineage>
        <taxon>Bacteria</taxon>
        <taxon>Pseudomonadati</taxon>
        <taxon>Pseudomonadota</taxon>
        <taxon>Betaproteobacteria</taxon>
        <taxon>Burkholderiales</taxon>
        <taxon>Alcaligenaceae</taxon>
        <taxon>Achromobacter</taxon>
    </lineage>
</organism>
<keyword evidence="1" id="KW-0802">TPR repeat</keyword>
<evidence type="ECO:0000313" key="5">
    <source>
        <dbReference type="Proteomes" id="UP000290849"/>
    </source>
</evidence>
<dbReference type="AlphaFoldDB" id="A0A4Q1HRL8"/>
<feature type="compositionally biased region" description="Polar residues" evidence="2">
    <location>
        <begin position="32"/>
        <end position="46"/>
    </location>
</feature>
<accession>A0A4Q1HRL8</accession>
<dbReference type="OrthoDB" id="5294075at2"/>
<dbReference type="RefSeq" id="WP_129149277.1">
    <property type="nucleotide sequence ID" value="NZ_JBHSDO010000006.1"/>
</dbReference>
<feature type="repeat" description="TPR" evidence="1">
    <location>
        <begin position="151"/>
        <end position="184"/>
    </location>
</feature>
<feature type="signal peptide" evidence="3">
    <location>
        <begin position="1"/>
        <end position="23"/>
    </location>
</feature>
<dbReference type="Pfam" id="PF14559">
    <property type="entry name" value="TPR_19"/>
    <property type="match status" value="1"/>
</dbReference>
<evidence type="ECO:0000256" key="2">
    <source>
        <dbReference type="SAM" id="MobiDB-lite"/>
    </source>
</evidence>
<dbReference type="Gene3D" id="1.25.40.10">
    <property type="entry name" value="Tetratricopeptide repeat domain"/>
    <property type="match status" value="1"/>
</dbReference>
<comment type="caution">
    <text evidence="4">The sequence shown here is derived from an EMBL/GenBank/DDBJ whole genome shotgun (WGS) entry which is preliminary data.</text>
</comment>
<evidence type="ECO:0000313" key="4">
    <source>
        <dbReference type="EMBL" id="RXN93321.1"/>
    </source>
</evidence>
<sequence length="231" mass="25196">MTNTPRFIPVLLAALLLSAPLQAVHAQAMPGGSQQQSQNANMTTLDTPPPEGGWQALANLLDKAKPSTDTRLTPTPSQITDRIELLLNQGKNDAALKMIEDRIAATGNRGPNDGTDVQLEFQHARALAALGRIDEAMDVYTQMTQRYPELPEPWNNMAVLYVGRGDIDRAQEALRNALLAWPDYPAAKANMADVQLMLARRSYSEASKLGVTGTQSKARAVDNLLNQKKPQ</sequence>
<name>A0A4Q1HRL8_9BURK</name>
<keyword evidence="3" id="KW-0732">Signal</keyword>
<evidence type="ECO:0000256" key="1">
    <source>
        <dbReference type="PROSITE-ProRule" id="PRU00339"/>
    </source>
</evidence>
<proteinExistence type="predicted"/>
<dbReference type="InterPro" id="IPR011990">
    <property type="entry name" value="TPR-like_helical_dom_sf"/>
</dbReference>
<keyword evidence="5" id="KW-1185">Reference proteome</keyword>
<feature type="chain" id="PRO_5020436707" evidence="3">
    <location>
        <begin position="24"/>
        <end position="231"/>
    </location>
</feature>
<evidence type="ECO:0000256" key="3">
    <source>
        <dbReference type="SAM" id="SignalP"/>
    </source>
</evidence>
<dbReference type="SMART" id="SM00028">
    <property type="entry name" value="TPR"/>
    <property type="match status" value="2"/>
</dbReference>